<dbReference type="SUPFAM" id="SSF52540">
    <property type="entry name" value="P-loop containing nucleoside triphosphate hydrolases"/>
    <property type="match status" value="1"/>
</dbReference>
<evidence type="ECO:0000256" key="4">
    <source>
        <dbReference type="ARBA" id="ARBA00022490"/>
    </source>
</evidence>
<evidence type="ECO:0000256" key="3">
    <source>
        <dbReference type="ARBA" id="ARBA00020170"/>
    </source>
</evidence>
<evidence type="ECO:0000256" key="1">
    <source>
        <dbReference type="ARBA" id="ARBA00004496"/>
    </source>
</evidence>
<keyword evidence="9 10" id="KW-0234">DNA repair</keyword>
<dbReference type="STRING" id="477680.SAMN05421788_103428"/>
<reference evidence="13" key="1">
    <citation type="submission" date="2017-01" db="EMBL/GenBank/DDBJ databases">
        <authorList>
            <person name="Varghese N."/>
            <person name="Submissions S."/>
        </authorList>
    </citation>
    <scope>NUCLEOTIDE SEQUENCE [LARGE SCALE GENOMIC DNA]</scope>
    <source>
        <strain evidence="13">DSM 21054</strain>
    </source>
</reference>
<evidence type="ECO:0000256" key="8">
    <source>
        <dbReference type="ARBA" id="ARBA00023125"/>
    </source>
</evidence>
<dbReference type="NCBIfam" id="TIGR00611">
    <property type="entry name" value="recf"/>
    <property type="match status" value="1"/>
</dbReference>
<keyword evidence="8 9" id="KW-0238">DNA-binding</keyword>
<keyword evidence="7 9" id="KW-0067">ATP-binding</keyword>
<name>A0A173MKU6_9BACT</name>
<dbReference type="GO" id="GO:0003697">
    <property type="term" value="F:single-stranded DNA binding"/>
    <property type="evidence" value="ECO:0007669"/>
    <property type="project" value="UniProtKB-UniRule"/>
</dbReference>
<dbReference type="Gene3D" id="1.20.1050.90">
    <property type="entry name" value="RecF/RecN/SMC, N-terminal domain"/>
    <property type="match status" value="1"/>
</dbReference>
<accession>A0A173MKU6</accession>
<dbReference type="InterPro" id="IPR003395">
    <property type="entry name" value="RecF/RecN/SMC_N"/>
</dbReference>
<evidence type="ECO:0000256" key="5">
    <source>
        <dbReference type="ARBA" id="ARBA00022705"/>
    </source>
</evidence>
<dbReference type="GO" id="GO:0005737">
    <property type="term" value="C:cytoplasm"/>
    <property type="evidence" value="ECO:0007669"/>
    <property type="project" value="UniProtKB-SubCell"/>
</dbReference>
<comment type="function">
    <text evidence="9 10">The RecF protein is involved in DNA metabolism; it is required for DNA replication and normal SOS inducibility. RecF binds preferentially to single-stranded, linear DNA. It also seems to bind ATP.</text>
</comment>
<evidence type="ECO:0000256" key="7">
    <source>
        <dbReference type="ARBA" id="ARBA00022840"/>
    </source>
</evidence>
<dbReference type="PANTHER" id="PTHR32182:SF0">
    <property type="entry name" value="DNA REPLICATION AND REPAIR PROTEIN RECF"/>
    <property type="match status" value="1"/>
</dbReference>
<dbReference type="InterPro" id="IPR001238">
    <property type="entry name" value="DNA-binding_RecF"/>
</dbReference>
<dbReference type="InterPro" id="IPR042174">
    <property type="entry name" value="RecF_2"/>
</dbReference>
<dbReference type="GO" id="GO:0006302">
    <property type="term" value="P:double-strand break repair"/>
    <property type="evidence" value="ECO:0007669"/>
    <property type="project" value="TreeGrafter"/>
</dbReference>
<dbReference type="GO" id="GO:0000731">
    <property type="term" value="P:DNA synthesis involved in DNA repair"/>
    <property type="evidence" value="ECO:0007669"/>
    <property type="project" value="TreeGrafter"/>
</dbReference>
<protein>
    <recommendedName>
        <fullName evidence="3 9">DNA replication and repair protein RecF</fullName>
    </recommendedName>
</protein>
<dbReference type="AlphaFoldDB" id="A0A173MKU6"/>
<dbReference type="PANTHER" id="PTHR32182">
    <property type="entry name" value="DNA REPLICATION AND REPAIR PROTEIN RECF"/>
    <property type="match status" value="1"/>
</dbReference>
<feature type="binding site" evidence="9">
    <location>
        <begin position="31"/>
        <end position="38"/>
    </location>
    <ligand>
        <name>ATP</name>
        <dbReference type="ChEBI" id="CHEBI:30616"/>
    </ligand>
</feature>
<dbReference type="Proteomes" id="UP000186917">
    <property type="component" value="Unassembled WGS sequence"/>
</dbReference>
<keyword evidence="9 10" id="KW-0742">SOS response</keyword>
<comment type="similarity">
    <text evidence="2 9 10">Belongs to the RecF family.</text>
</comment>
<dbReference type="EMBL" id="FTOR01000003">
    <property type="protein sequence ID" value="SIT09154.1"/>
    <property type="molecule type" value="Genomic_DNA"/>
</dbReference>
<keyword evidence="4 9" id="KW-0963">Cytoplasm</keyword>
<keyword evidence="13" id="KW-1185">Reference proteome</keyword>
<dbReference type="InterPro" id="IPR018078">
    <property type="entry name" value="DNA-binding_RecF_CS"/>
</dbReference>
<dbReference type="HAMAP" id="MF_00365">
    <property type="entry name" value="RecF"/>
    <property type="match status" value="1"/>
</dbReference>
<comment type="subcellular location">
    <subcellularLocation>
        <location evidence="1 9 10">Cytoplasm</location>
    </subcellularLocation>
</comment>
<evidence type="ECO:0000259" key="11">
    <source>
        <dbReference type="Pfam" id="PF02463"/>
    </source>
</evidence>
<keyword evidence="6 9" id="KW-0547">Nucleotide-binding</keyword>
<proteinExistence type="inferred from homology"/>
<dbReference type="KEGG" id="fln:FLA_4122"/>
<dbReference type="Pfam" id="PF02463">
    <property type="entry name" value="SMC_N"/>
    <property type="match status" value="1"/>
</dbReference>
<evidence type="ECO:0000256" key="10">
    <source>
        <dbReference type="RuleBase" id="RU000578"/>
    </source>
</evidence>
<dbReference type="GO" id="GO:0006260">
    <property type="term" value="P:DNA replication"/>
    <property type="evidence" value="ECO:0007669"/>
    <property type="project" value="UniProtKB-UniRule"/>
</dbReference>
<feature type="domain" description="RecF/RecN/SMC N-terminal" evidence="11">
    <location>
        <begin position="5"/>
        <end position="354"/>
    </location>
</feature>
<dbReference type="Gene3D" id="3.40.50.300">
    <property type="entry name" value="P-loop containing nucleotide triphosphate hydrolases"/>
    <property type="match status" value="1"/>
</dbReference>
<dbReference type="GO" id="GO:0009432">
    <property type="term" value="P:SOS response"/>
    <property type="evidence" value="ECO:0007669"/>
    <property type="project" value="UniProtKB-UniRule"/>
</dbReference>
<organism evidence="12 13">
    <name type="scientific">Filimonas lacunae</name>
    <dbReference type="NCBI Taxonomy" id="477680"/>
    <lineage>
        <taxon>Bacteria</taxon>
        <taxon>Pseudomonadati</taxon>
        <taxon>Bacteroidota</taxon>
        <taxon>Chitinophagia</taxon>
        <taxon>Chitinophagales</taxon>
        <taxon>Chitinophagaceae</taxon>
        <taxon>Filimonas</taxon>
    </lineage>
</organism>
<evidence type="ECO:0000313" key="13">
    <source>
        <dbReference type="Proteomes" id="UP000186917"/>
    </source>
</evidence>
<gene>
    <name evidence="9" type="primary">recF</name>
    <name evidence="12" type="ORF">SAMN05421788_103428</name>
</gene>
<dbReference type="OrthoDB" id="9803889at2"/>
<evidence type="ECO:0000313" key="12">
    <source>
        <dbReference type="EMBL" id="SIT09154.1"/>
    </source>
</evidence>
<evidence type="ECO:0000256" key="2">
    <source>
        <dbReference type="ARBA" id="ARBA00008016"/>
    </source>
</evidence>
<keyword evidence="5 9" id="KW-0235">DNA replication</keyword>
<dbReference type="RefSeq" id="WP_076379239.1">
    <property type="nucleotide sequence ID" value="NZ_AP017422.1"/>
</dbReference>
<evidence type="ECO:0000256" key="6">
    <source>
        <dbReference type="ARBA" id="ARBA00022741"/>
    </source>
</evidence>
<dbReference type="GO" id="GO:0005524">
    <property type="term" value="F:ATP binding"/>
    <property type="evidence" value="ECO:0007669"/>
    <property type="project" value="UniProtKB-UniRule"/>
</dbReference>
<sequence length="360" mass="41702">MFSFRHIALTQFRNYLFESFDFSERIVGICGANGSGKTNLLDAVYYLCFTRSYFSRTDGQNVHHGLQGLRLEAQLAKNGADEKLVCIVRENNKKEFYANDEEYKKFSDHIGLFPAVMIAPDDTELITGGSEERRKFLDTLLSQLFPGYLQQLIAYNKILQQRNSLLKAAAEHRRLDHSLLEILDIQLCERGDAIYQWRRSFIDQFIPLVQQQYTHIAGKDDLVQLQYDSQLNTTPLATLLQQNRQRDMHLQRTTCGIHKDDIDIFMNGLIFKNIASQGQRKSLLFAIKLSEFITLKQHKGFTPVLLLDDVFEKLDASRMHNLLHRVCVEEEGQVFITDTHKERLEKAFTDLSVVYQLVQL</sequence>
<dbReference type="PROSITE" id="PS00617">
    <property type="entry name" value="RECF_1"/>
    <property type="match status" value="1"/>
</dbReference>
<evidence type="ECO:0000256" key="9">
    <source>
        <dbReference type="HAMAP-Rule" id="MF_00365"/>
    </source>
</evidence>
<keyword evidence="9 10" id="KW-0227">DNA damage</keyword>
<dbReference type="PROSITE" id="PS00618">
    <property type="entry name" value="RECF_2"/>
    <property type="match status" value="1"/>
</dbReference>
<dbReference type="InterPro" id="IPR027417">
    <property type="entry name" value="P-loop_NTPase"/>
</dbReference>